<dbReference type="Gene3D" id="1.20.1260.100">
    <property type="entry name" value="TspO/MBR protein"/>
    <property type="match status" value="1"/>
</dbReference>
<dbReference type="CDD" id="cd15904">
    <property type="entry name" value="TSPO_MBR"/>
    <property type="match status" value="1"/>
</dbReference>
<name>A0A5N5U6N3_9EURY</name>
<evidence type="ECO:0000256" key="5">
    <source>
        <dbReference type="ARBA" id="ARBA00023136"/>
    </source>
</evidence>
<keyword evidence="4 6" id="KW-1133">Transmembrane helix</keyword>
<keyword evidence="12" id="KW-1185">Reference proteome</keyword>
<feature type="transmembrane region" description="Helical" evidence="6">
    <location>
        <begin position="140"/>
        <end position="161"/>
    </location>
</feature>
<feature type="transmembrane region" description="Helical" evidence="6">
    <location>
        <begin position="18"/>
        <end position="38"/>
    </location>
</feature>
<dbReference type="AlphaFoldDB" id="A0A5N5U6N3"/>
<accession>A0A5N5UF95</accession>
<reference evidence="10 11" key="1">
    <citation type="submission" date="2019-10" db="EMBL/GenBank/DDBJ databases">
        <title>Unraveling microbial dark matter from salterns through culturing: the case of the genus Halosegnis.</title>
        <authorList>
            <person name="Duran-Viseras A."/>
            <person name="Andrei A.-S."/>
            <person name="Vera-Gargallo B."/>
            <person name="Ghai R."/>
            <person name="Sanchez-Porro C."/>
            <person name="Ventosa A."/>
        </authorList>
    </citation>
    <scope>NUCLEOTIDE SEQUENCE [LARGE SCALE GENOMIC DNA]</scope>
    <source>
        <strain evidence="9 11">F17-44</strain>
        <strain evidence="7 12">F18-79</strain>
        <strain evidence="8 10">F19-13</strain>
    </source>
</reference>
<keyword evidence="3 6" id="KW-0812">Transmembrane</keyword>
<dbReference type="RefSeq" id="WP_152119273.1">
    <property type="nucleotide sequence ID" value="NZ_QJOW01000001.1"/>
</dbReference>
<feature type="transmembrane region" description="Helical" evidence="6">
    <location>
        <begin position="89"/>
        <end position="107"/>
    </location>
</feature>
<dbReference type="GO" id="GO:0033013">
    <property type="term" value="P:tetrapyrrole metabolic process"/>
    <property type="evidence" value="ECO:0007669"/>
    <property type="project" value="UniProtKB-ARBA"/>
</dbReference>
<dbReference type="InterPro" id="IPR004307">
    <property type="entry name" value="TspO_MBR"/>
</dbReference>
<dbReference type="PANTHER" id="PTHR10057">
    <property type="entry name" value="PERIPHERAL-TYPE BENZODIAZEPINE RECEPTOR"/>
    <property type="match status" value="1"/>
</dbReference>
<evidence type="ECO:0000256" key="1">
    <source>
        <dbReference type="ARBA" id="ARBA00004141"/>
    </source>
</evidence>
<evidence type="ECO:0000313" key="10">
    <source>
        <dbReference type="Proteomes" id="UP000326207"/>
    </source>
</evidence>
<evidence type="ECO:0000256" key="6">
    <source>
        <dbReference type="SAM" id="Phobius"/>
    </source>
</evidence>
<dbReference type="EMBL" id="QMDY01000005">
    <property type="protein sequence ID" value="KAB7517385.1"/>
    <property type="molecule type" value="Genomic_DNA"/>
</dbReference>
<feature type="transmembrane region" description="Helical" evidence="6">
    <location>
        <begin position="58"/>
        <end position="77"/>
    </location>
</feature>
<evidence type="ECO:0000256" key="3">
    <source>
        <dbReference type="ARBA" id="ARBA00022692"/>
    </source>
</evidence>
<dbReference type="InterPro" id="IPR038330">
    <property type="entry name" value="TspO/MBR-related_sf"/>
</dbReference>
<evidence type="ECO:0000256" key="4">
    <source>
        <dbReference type="ARBA" id="ARBA00022989"/>
    </source>
</evidence>
<protein>
    <submittedName>
        <fullName evidence="7">Tryptophan-rich sensory protein</fullName>
    </submittedName>
</protein>
<feature type="transmembrane region" description="Helical" evidence="6">
    <location>
        <begin position="113"/>
        <end position="133"/>
    </location>
</feature>
<comment type="caution">
    <text evidence="7">The sequence shown here is derived from an EMBL/GenBank/DDBJ whole genome shotgun (WGS) entry which is preliminary data.</text>
</comment>
<dbReference type="Proteomes" id="UP000326302">
    <property type="component" value="Unassembled WGS sequence"/>
</dbReference>
<dbReference type="Proteomes" id="UP000326207">
    <property type="component" value="Unassembled WGS sequence"/>
</dbReference>
<evidence type="ECO:0000256" key="2">
    <source>
        <dbReference type="ARBA" id="ARBA00007524"/>
    </source>
</evidence>
<accession>A0A5N5UL91</accession>
<dbReference type="FunFam" id="1.20.1260.100:FF:000001">
    <property type="entry name" value="translocator protein 2"/>
    <property type="match status" value="1"/>
</dbReference>
<sequence length="163" mass="17286">MQQQTDSGGLSVPDGRGLLTAAGFVVGVNAVGALPALFVGSDTSWIDKPAFFPPELAFPVVWTLLFTLLGVALYRVWQTPDGPARSRALALFAGQFAVNLVWTPVFFGLRAPVAGLAIIAVLWVAILATMRAFDRVDRPAAALVVPYLAWVSFATVLNAAIAF</sequence>
<evidence type="ECO:0000313" key="8">
    <source>
        <dbReference type="EMBL" id="KAB7517385.1"/>
    </source>
</evidence>
<evidence type="ECO:0000313" key="9">
    <source>
        <dbReference type="EMBL" id="KAB7518382.1"/>
    </source>
</evidence>
<dbReference type="PIRSF" id="PIRSF005859">
    <property type="entry name" value="PBR"/>
    <property type="match status" value="1"/>
</dbReference>
<dbReference type="GO" id="GO:0016020">
    <property type="term" value="C:membrane"/>
    <property type="evidence" value="ECO:0007669"/>
    <property type="project" value="UniProtKB-SubCell"/>
</dbReference>
<accession>A0A5N5U6N3</accession>
<evidence type="ECO:0000313" key="7">
    <source>
        <dbReference type="EMBL" id="KAB7513402.1"/>
    </source>
</evidence>
<comment type="similarity">
    <text evidence="2">Belongs to the TspO/BZRP family.</text>
</comment>
<dbReference type="Pfam" id="PF03073">
    <property type="entry name" value="TspO_MBR"/>
    <property type="match status" value="1"/>
</dbReference>
<dbReference type="PANTHER" id="PTHR10057:SF0">
    <property type="entry name" value="TRANSLOCATOR PROTEIN"/>
    <property type="match status" value="1"/>
</dbReference>
<comment type="subcellular location">
    <subcellularLocation>
        <location evidence="1">Membrane</location>
        <topology evidence="1">Multi-pass membrane protein</topology>
    </subcellularLocation>
</comment>
<dbReference type="Proteomes" id="UP000326865">
    <property type="component" value="Unassembled WGS sequence"/>
</dbReference>
<organism evidence="7 12">
    <name type="scientific">Halosegnis rubeus</name>
    <dbReference type="NCBI Taxonomy" id="2212850"/>
    <lineage>
        <taxon>Archaea</taxon>
        <taxon>Methanobacteriati</taxon>
        <taxon>Methanobacteriota</taxon>
        <taxon>Stenosarchaea group</taxon>
        <taxon>Halobacteria</taxon>
        <taxon>Halobacteriales</taxon>
        <taxon>Natronomonadaceae</taxon>
        <taxon>Halosegnis</taxon>
    </lineage>
</organism>
<keyword evidence="5 6" id="KW-0472">Membrane</keyword>
<dbReference type="EMBL" id="QJOW01000001">
    <property type="protein sequence ID" value="KAB7518382.1"/>
    <property type="molecule type" value="Genomic_DNA"/>
</dbReference>
<gene>
    <name evidence="7" type="ORF">DM867_10505</name>
    <name evidence="9" type="ORF">DMP03_03230</name>
    <name evidence="8" type="ORF">DP108_10250</name>
</gene>
<evidence type="ECO:0000313" key="11">
    <source>
        <dbReference type="Proteomes" id="UP000326302"/>
    </source>
</evidence>
<proteinExistence type="inferred from homology"/>
<dbReference type="OrthoDB" id="212929at2157"/>
<dbReference type="EMBL" id="QKKZ01000004">
    <property type="protein sequence ID" value="KAB7513402.1"/>
    <property type="molecule type" value="Genomic_DNA"/>
</dbReference>
<evidence type="ECO:0000313" key="12">
    <source>
        <dbReference type="Proteomes" id="UP000326865"/>
    </source>
</evidence>